<dbReference type="InterPro" id="IPR010982">
    <property type="entry name" value="Lambda_DNA-bd_dom_sf"/>
</dbReference>
<evidence type="ECO:0000256" key="1">
    <source>
        <dbReference type="ARBA" id="ARBA00023125"/>
    </source>
</evidence>
<evidence type="ECO:0000313" key="3">
    <source>
        <dbReference type="Proteomes" id="UP000483839"/>
    </source>
</evidence>
<dbReference type="Proteomes" id="UP000483839">
    <property type="component" value="Unassembled WGS sequence"/>
</dbReference>
<proteinExistence type="predicted"/>
<reference evidence="2 3" key="1">
    <citation type="submission" date="2019-11" db="EMBL/GenBank/DDBJ databases">
        <title>Streptococcus uberis isolated from clinical mastitis cases on a southeastern Queensland dairy.</title>
        <authorList>
            <person name="Workentine M.L."/>
            <person name="Price R."/>
            <person name="Olchowy T."/>
        </authorList>
    </citation>
    <scope>NUCLEOTIDE SEQUENCE [LARGE SCALE GENOMIC DNA]</scope>
    <source>
        <strain evidence="2 3">OLC4459-A17</strain>
    </source>
</reference>
<dbReference type="Pfam" id="PF01381">
    <property type="entry name" value="HTH_3"/>
    <property type="match status" value="1"/>
</dbReference>
<dbReference type="GO" id="GO:0005829">
    <property type="term" value="C:cytosol"/>
    <property type="evidence" value="ECO:0007669"/>
    <property type="project" value="TreeGrafter"/>
</dbReference>
<name>A0A6L6G905_STRUB</name>
<sequence>MQGLGLKMKELRKKKQMTREALCGDESELSVRQLARIESGQSNPSLAKALFIAKKLGVPLSDFVNPKELDLPKRYQELKYLILRHPTYMNTDSIEERESQFDIIFEDYYADLPEEEQVLIDRLQSRFEVYQSGNSVYGQDLLLEYIDQIKKKKTYDLNDIFFIDLYLTCGYVSSFKETLFDKGIFECFTSKLILLEEKLDFKDLFLLNNVLMTAIAVGLTIEEYVKIRTLLNVCRRIMTITQDFQRMPIYYMYEWRYTLFHEKDFRKAPYYYQQSLLFARTHGDEYLKTMIVNAWQEDQDKVKTLESQKEI</sequence>
<dbReference type="PANTHER" id="PTHR46797">
    <property type="entry name" value="HTH-TYPE TRANSCRIPTIONAL REGULATOR"/>
    <property type="match status" value="1"/>
</dbReference>
<dbReference type="CDD" id="cd00093">
    <property type="entry name" value="HTH_XRE"/>
    <property type="match status" value="1"/>
</dbReference>
<dbReference type="InterPro" id="IPR050807">
    <property type="entry name" value="TransReg_Diox_bact_type"/>
</dbReference>
<dbReference type="InterPro" id="IPR040799">
    <property type="entry name" value="ComR_TPR"/>
</dbReference>
<dbReference type="AlphaFoldDB" id="A0A6L6G905"/>
<comment type="caution">
    <text evidence="2">The sequence shown here is derived from an EMBL/GenBank/DDBJ whole genome shotgun (WGS) entry which is preliminary data.</text>
</comment>
<dbReference type="InterPro" id="IPR001387">
    <property type="entry name" value="Cro/C1-type_HTH"/>
</dbReference>
<dbReference type="Gene3D" id="1.10.260.40">
    <property type="entry name" value="lambda repressor-like DNA-binding domains"/>
    <property type="match status" value="1"/>
</dbReference>
<gene>
    <name evidence="2" type="ORF">GKS16_06170</name>
</gene>
<protein>
    <submittedName>
        <fullName evidence="2">Helix-turn-helix domain-containing protein</fullName>
    </submittedName>
</protein>
<dbReference type="Pfam" id="PF18710">
    <property type="entry name" value="ComR_TPR"/>
    <property type="match status" value="1"/>
</dbReference>
<dbReference type="GO" id="GO:0003700">
    <property type="term" value="F:DNA-binding transcription factor activity"/>
    <property type="evidence" value="ECO:0007669"/>
    <property type="project" value="TreeGrafter"/>
</dbReference>
<evidence type="ECO:0000313" key="2">
    <source>
        <dbReference type="EMBL" id="MTD01852.1"/>
    </source>
</evidence>
<dbReference type="EMBL" id="WLXI01000043">
    <property type="protein sequence ID" value="MTD01852.1"/>
    <property type="molecule type" value="Genomic_DNA"/>
</dbReference>
<dbReference type="PANTHER" id="PTHR46797:SF1">
    <property type="entry name" value="METHYLPHOSPHONATE SYNTHASE"/>
    <property type="match status" value="1"/>
</dbReference>
<dbReference type="GO" id="GO:0003677">
    <property type="term" value="F:DNA binding"/>
    <property type="evidence" value="ECO:0007669"/>
    <property type="project" value="UniProtKB-KW"/>
</dbReference>
<dbReference type="SUPFAM" id="SSF47413">
    <property type="entry name" value="lambda repressor-like DNA-binding domains"/>
    <property type="match status" value="1"/>
</dbReference>
<organism evidence="2 3">
    <name type="scientific">Streptococcus uberis</name>
    <dbReference type="NCBI Taxonomy" id="1349"/>
    <lineage>
        <taxon>Bacteria</taxon>
        <taxon>Bacillati</taxon>
        <taxon>Bacillota</taxon>
        <taxon>Bacilli</taxon>
        <taxon>Lactobacillales</taxon>
        <taxon>Streptococcaceae</taxon>
        <taxon>Streptococcus</taxon>
    </lineage>
</organism>
<dbReference type="PROSITE" id="PS50943">
    <property type="entry name" value="HTH_CROC1"/>
    <property type="match status" value="1"/>
</dbReference>
<dbReference type="RefSeq" id="WP_037593508.1">
    <property type="nucleotide sequence ID" value="NZ_BAABQA010000007.1"/>
</dbReference>
<keyword evidence="1" id="KW-0238">DNA-binding</keyword>
<dbReference type="SMART" id="SM00530">
    <property type="entry name" value="HTH_XRE"/>
    <property type="match status" value="1"/>
</dbReference>
<accession>A0A6L6G905</accession>